<feature type="transmembrane region" description="Helical" evidence="23">
    <location>
        <begin position="293"/>
        <end position="316"/>
    </location>
</feature>
<gene>
    <name evidence="24" type="ordered locus">Ksed_16580</name>
</gene>
<keyword evidence="4 24" id="KW-0132">Cell division</keyword>
<comment type="function">
    <text evidence="21">Peptidoglycan polymerase that is essential for cell division.</text>
</comment>
<keyword evidence="9" id="KW-0573">Peptidoglycan synthesis</keyword>
<keyword evidence="25" id="KW-1185">Reference proteome</keyword>
<evidence type="ECO:0000256" key="5">
    <source>
        <dbReference type="ARBA" id="ARBA00022676"/>
    </source>
</evidence>
<evidence type="ECO:0000256" key="16">
    <source>
        <dbReference type="ARBA" id="ARBA00038053"/>
    </source>
</evidence>
<evidence type="ECO:0000256" key="4">
    <source>
        <dbReference type="ARBA" id="ARBA00022618"/>
    </source>
</evidence>
<feature type="transmembrane region" description="Helical" evidence="23">
    <location>
        <begin position="328"/>
        <end position="353"/>
    </location>
</feature>
<evidence type="ECO:0000256" key="20">
    <source>
        <dbReference type="ARBA" id="ARBA00049902"/>
    </source>
</evidence>
<feature type="region of interest" description="Disordered" evidence="22">
    <location>
        <begin position="388"/>
        <end position="452"/>
    </location>
</feature>
<evidence type="ECO:0000256" key="21">
    <source>
        <dbReference type="ARBA" id="ARBA00049966"/>
    </source>
</evidence>
<evidence type="ECO:0000256" key="7">
    <source>
        <dbReference type="ARBA" id="ARBA00022692"/>
    </source>
</evidence>
<feature type="transmembrane region" description="Helical" evidence="23">
    <location>
        <begin position="158"/>
        <end position="179"/>
    </location>
</feature>
<dbReference type="NCBIfam" id="TIGR02614">
    <property type="entry name" value="ftsW"/>
    <property type="match status" value="1"/>
</dbReference>
<dbReference type="InterPro" id="IPR013437">
    <property type="entry name" value="FtsW"/>
</dbReference>
<keyword evidence="6" id="KW-0808">Transferase</keyword>
<dbReference type="STRING" id="478801.Ksed_16580"/>
<dbReference type="EMBL" id="CP001686">
    <property type="protein sequence ID" value="ACV06673.1"/>
    <property type="molecule type" value="Genomic_DNA"/>
</dbReference>
<feature type="transmembrane region" description="Helical" evidence="23">
    <location>
        <begin position="27"/>
        <end position="48"/>
    </location>
</feature>
<sequence length="452" mass="46814">MAEATHVGTHVSRWEQFTDWLQRPVTVARLAVAAPLALLVLGLVMVLSASSVTSFSESGSSYAEGVKQATFAGLGLAGAAVIAFLPVAWIRRLAVPALLVTIALQALVFTPLGVAAKGNRNWILVGGQTVQPSEFLKLGLVLGGAYLLAHKVPRLREFLHLMVPFVVPVVAICVGLVLAGRDLGSALVLLAVAVGMLWVAGISLVWMGLGLGAAAAAAGVLAVTSSNRMGRIAVWLNDCSDPHQENCYQKVHGEYALADGGWWGVGLGASREKWFYLPEPHNDFIFAVIGEELGMLGACGVIGLFATIGFVCYRVIAGTRDTFTRIATGGIMAWLLGQAMINIGSVIGLLPIIGVPLPLVSSGGSALVAALGAMGVLVAFARAQVPGTGRARKRSSGTRSPRTRTAGARSASTRSAGTRSSSPRAAGARSAGTGGKQPATGGRAVTRRRPRS</sequence>
<feature type="transmembrane region" description="Helical" evidence="23">
    <location>
        <begin position="95"/>
        <end position="114"/>
    </location>
</feature>
<evidence type="ECO:0000256" key="6">
    <source>
        <dbReference type="ARBA" id="ARBA00022679"/>
    </source>
</evidence>
<evidence type="ECO:0000256" key="8">
    <source>
        <dbReference type="ARBA" id="ARBA00022960"/>
    </source>
</evidence>
<dbReference type="PROSITE" id="PS00428">
    <property type="entry name" value="FTSW_RODA_SPOVE"/>
    <property type="match status" value="1"/>
</dbReference>
<keyword evidence="10 23" id="KW-1133">Transmembrane helix</keyword>
<dbReference type="GO" id="GO:0005886">
    <property type="term" value="C:plasma membrane"/>
    <property type="evidence" value="ECO:0007669"/>
    <property type="project" value="UniProtKB-SubCell"/>
</dbReference>
<evidence type="ECO:0000256" key="2">
    <source>
        <dbReference type="ARBA" id="ARBA00004752"/>
    </source>
</evidence>
<dbReference type="GO" id="GO:0008955">
    <property type="term" value="F:peptidoglycan glycosyltransferase activity"/>
    <property type="evidence" value="ECO:0007669"/>
    <property type="project" value="UniProtKB-EC"/>
</dbReference>
<evidence type="ECO:0000313" key="24">
    <source>
        <dbReference type="EMBL" id="ACV06673.1"/>
    </source>
</evidence>
<protein>
    <recommendedName>
        <fullName evidence="17">Probable peptidoglycan glycosyltransferase FtsW</fullName>
        <ecNumber evidence="19">2.4.99.28</ecNumber>
    </recommendedName>
    <alternativeName>
        <fullName evidence="18">Cell division protein FtsW</fullName>
    </alternativeName>
    <alternativeName>
        <fullName evidence="15">Cell wall polymerase</fullName>
    </alternativeName>
    <alternativeName>
        <fullName evidence="14">Peptidoglycan polymerase</fullName>
    </alternativeName>
</protein>
<dbReference type="EC" id="2.4.99.28" evidence="19"/>
<evidence type="ECO:0000256" key="19">
    <source>
        <dbReference type="ARBA" id="ARBA00044770"/>
    </source>
</evidence>
<evidence type="ECO:0000256" key="14">
    <source>
        <dbReference type="ARBA" id="ARBA00032370"/>
    </source>
</evidence>
<dbReference type="GO" id="GO:0008360">
    <property type="term" value="P:regulation of cell shape"/>
    <property type="evidence" value="ECO:0007669"/>
    <property type="project" value="UniProtKB-KW"/>
</dbReference>
<feature type="transmembrane region" description="Helical" evidence="23">
    <location>
        <begin position="186"/>
        <end position="209"/>
    </location>
</feature>
<keyword evidence="12" id="KW-0131">Cell cycle</keyword>
<evidence type="ECO:0000256" key="23">
    <source>
        <dbReference type="SAM" id="Phobius"/>
    </source>
</evidence>
<keyword evidence="8" id="KW-0133">Cell shape</keyword>
<evidence type="ECO:0000256" key="1">
    <source>
        <dbReference type="ARBA" id="ARBA00004651"/>
    </source>
</evidence>
<evidence type="ECO:0000256" key="13">
    <source>
        <dbReference type="ARBA" id="ARBA00023316"/>
    </source>
</evidence>
<dbReference type="AlphaFoldDB" id="C7NIN5"/>
<dbReference type="GO" id="GO:0015648">
    <property type="term" value="F:lipid-linked peptidoglycan transporter activity"/>
    <property type="evidence" value="ECO:0007669"/>
    <property type="project" value="TreeGrafter"/>
</dbReference>
<keyword evidence="5" id="KW-0328">Glycosyltransferase</keyword>
<evidence type="ECO:0000256" key="9">
    <source>
        <dbReference type="ARBA" id="ARBA00022984"/>
    </source>
</evidence>
<evidence type="ECO:0000313" key="25">
    <source>
        <dbReference type="Proteomes" id="UP000006666"/>
    </source>
</evidence>
<evidence type="ECO:0000256" key="11">
    <source>
        <dbReference type="ARBA" id="ARBA00023136"/>
    </source>
</evidence>
<proteinExistence type="inferred from homology"/>
<dbReference type="InterPro" id="IPR001182">
    <property type="entry name" value="FtsW/RodA"/>
</dbReference>
<dbReference type="PANTHER" id="PTHR30474">
    <property type="entry name" value="CELL CYCLE PROTEIN"/>
    <property type="match status" value="1"/>
</dbReference>
<dbReference type="InterPro" id="IPR018365">
    <property type="entry name" value="Cell_cycle_FtsW-rel_CS"/>
</dbReference>
<accession>C7NIN5</accession>
<evidence type="ECO:0000256" key="15">
    <source>
        <dbReference type="ARBA" id="ARBA00033270"/>
    </source>
</evidence>
<comment type="catalytic activity">
    <reaction evidence="20">
        <text>[GlcNAc-(1-&gt;4)-Mur2Ac(oyl-L-Ala-gamma-D-Glu-L-Lys-D-Ala-D-Ala)](n)-di-trans,octa-cis-undecaprenyl diphosphate + beta-D-GlcNAc-(1-&gt;4)-Mur2Ac(oyl-L-Ala-gamma-D-Glu-L-Lys-D-Ala-D-Ala)-di-trans,octa-cis-undecaprenyl diphosphate = [GlcNAc-(1-&gt;4)-Mur2Ac(oyl-L-Ala-gamma-D-Glu-L-Lys-D-Ala-D-Ala)](n+1)-di-trans,octa-cis-undecaprenyl diphosphate + di-trans,octa-cis-undecaprenyl diphosphate + H(+)</text>
        <dbReference type="Rhea" id="RHEA:23708"/>
        <dbReference type="Rhea" id="RHEA-COMP:9602"/>
        <dbReference type="Rhea" id="RHEA-COMP:9603"/>
        <dbReference type="ChEBI" id="CHEBI:15378"/>
        <dbReference type="ChEBI" id="CHEBI:58405"/>
        <dbReference type="ChEBI" id="CHEBI:60033"/>
        <dbReference type="ChEBI" id="CHEBI:78435"/>
        <dbReference type="EC" id="2.4.99.28"/>
    </reaction>
</comment>
<dbReference type="Pfam" id="PF01098">
    <property type="entry name" value="FTSW_RODA_SPOVE"/>
    <property type="match status" value="1"/>
</dbReference>
<evidence type="ECO:0000256" key="12">
    <source>
        <dbReference type="ARBA" id="ARBA00023306"/>
    </source>
</evidence>
<keyword evidence="11 23" id="KW-0472">Membrane</keyword>
<feature type="transmembrane region" description="Helical" evidence="23">
    <location>
        <begin position="69"/>
        <end position="89"/>
    </location>
</feature>
<keyword evidence="3" id="KW-1003">Cell membrane</keyword>
<comment type="similarity">
    <text evidence="16">Belongs to the SEDS family. FtsW subfamily.</text>
</comment>
<dbReference type="GO" id="GO:0032153">
    <property type="term" value="C:cell division site"/>
    <property type="evidence" value="ECO:0007669"/>
    <property type="project" value="TreeGrafter"/>
</dbReference>
<dbReference type="RefSeq" id="WP_015779618.1">
    <property type="nucleotide sequence ID" value="NC_013169.1"/>
</dbReference>
<evidence type="ECO:0000256" key="18">
    <source>
        <dbReference type="ARBA" id="ARBA00041418"/>
    </source>
</evidence>
<dbReference type="GO" id="GO:0051301">
    <property type="term" value="P:cell division"/>
    <property type="evidence" value="ECO:0007669"/>
    <property type="project" value="UniProtKB-KW"/>
</dbReference>
<dbReference type="GO" id="GO:0009252">
    <property type="term" value="P:peptidoglycan biosynthetic process"/>
    <property type="evidence" value="ECO:0007669"/>
    <property type="project" value="UniProtKB-KW"/>
</dbReference>
<evidence type="ECO:0000256" key="3">
    <source>
        <dbReference type="ARBA" id="ARBA00022475"/>
    </source>
</evidence>
<dbReference type="eggNOG" id="COG0772">
    <property type="taxonomic scope" value="Bacteria"/>
</dbReference>
<evidence type="ECO:0000256" key="10">
    <source>
        <dbReference type="ARBA" id="ARBA00022989"/>
    </source>
</evidence>
<dbReference type="GO" id="GO:0071555">
    <property type="term" value="P:cell wall organization"/>
    <property type="evidence" value="ECO:0007669"/>
    <property type="project" value="UniProtKB-KW"/>
</dbReference>
<evidence type="ECO:0000256" key="17">
    <source>
        <dbReference type="ARBA" id="ARBA00041185"/>
    </source>
</evidence>
<reference evidence="24 25" key="1">
    <citation type="journal article" date="2009" name="Stand. Genomic Sci.">
        <title>Complete genome sequence of Kytococcus sedentarius type strain (541).</title>
        <authorList>
            <person name="Sims D."/>
            <person name="Brettin T."/>
            <person name="Detter J.C."/>
            <person name="Han C."/>
            <person name="Lapidus A."/>
            <person name="Copeland A."/>
            <person name="Glavina Del Rio T."/>
            <person name="Nolan M."/>
            <person name="Chen F."/>
            <person name="Lucas S."/>
            <person name="Tice H."/>
            <person name="Cheng J.F."/>
            <person name="Bruce D."/>
            <person name="Goodwin L."/>
            <person name="Pitluck S."/>
            <person name="Ovchinnikova G."/>
            <person name="Pati A."/>
            <person name="Ivanova N."/>
            <person name="Mavrommatis K."/>
            <person name="Chen A."/>
            <person name="Palaniappan K."/>
            <person name="D'haeseleer P."/>
            <person name="Chain P."/>
            <person name="Bristow J."/>
            <person name="Eisen J.A."/>
            <person name="Markowitz V."/>
            <person name="Hugenholtz P."/>
            <person name="Schneider S."/>
            <person name="Goker M."/>
            <person name="Pukall R."/>
            <person name="Kyrpides N.C."/>
            <person name="Klenk H.P."/>
        </authorList>
    </citation>
    <scope>NUCLEOTIDE SEQUENCE [LARGE SCALE GENOMIC DNA]</scope>
    <source>
        <strain evidence="25">ATCC 14392 / DSM 20547 / JCM 11482 / CCUG 33030 / NBRC 15357 / NCTC 11040 / CCM 314 / 541</strain>
    </source>
</reference>
<dbReference type="HOGENOM" id="CLU_029243_0_2_11"/>
<dbReference type="PANTHER" id="PTHR30474:SF2">
    <property type="entry name" value="PEPTIDOGLYCAN GLYCOSYLTRANSFERASE FTSW-RELATED"/>
    <property type="match status" value="1"/>
</dbReference>
<keyword evidence="7 23" id="KW-0812">Transmembrane</keyword>
<dbReference type="Proteomes" id="UP000006666">
    <property type="component" value="Chromosome"/>
</dbReference>
<name>C7NIN5_KYTSD</name>
<organism evidence="24 25">
    <name type="scientific">Kytococcus sedentarius (strain ATCC 14392 / DSM 20547 / JCM 11482 / CCUG 33030 / NBRC 15357 / NCTC 11040 / CCM 314 / 541)</name>
    <name type="common">Micrococcus sedentarius</name>
    <dbReference type="NCBI Taxonomy" id="478801"/>
    <lineage>
        <taxon>Bacteria</taxon>
        <taxon>Bacillati</taxon>
        <taxon>Actinomycetota</taxon>
        <taxon>Actinomycetes</taxon>
        <taxon>Micrococcales</taxon>
        <taxon>Kytococcaceae</taxon>
        <taxon>Kytococcus</taxon>
    </lineage>
</organism>
<dbReference type="KEGG" id="kse:Ksed_16580"/>
<keyword evidence="13" id="KW-0961">Cell wall biogenesis/degradation</keyword>
<comment type="subcellular location">
    <subcellularLocation>
        <location evidence="1">Cell membrane</location>
        <topology evidence="1">Multi-pass membrane protein</topology>
    </subcellularLocation>
</comment>
<feature type="compositionally biased region" description="Low complexity" evidence="22">
    <location>
        <begin position="397"/>
        <end position="431"/>
    </location>
</feature>
<feature type="transmembrane region" description="Helical" evidence="23">
    <location>
        <begin position="365"/>
        <end position="385"/>
    </location>
</feature>
<evidence type="ECO:0000256" key="22">
    <source>
        <dbReference type="SAM" id="MobiDB-lite"/>
    </source>
</evidence>
<comment type="pathway">
    <text evidence="2">Cell wall biogenesis; peptidoglycan biosynthesis.</text>
</comment>